<reference evidence="9" key="1">
    <citation type="journal article" date="2016" name="Genome Biol. Evol.">
        <title>Comparative 'omics' of the Fusarium fujikuroi species complex highlights differences in genetic potential and metabolite synthesis.</title>
        <authorList>
            <person name="Niehaus E.-M."/>
            <person name="Muensterkoetter M."/>
            <person name="Proctor R.H."/>
            <person name="Brown D.W."/>
            <person name="Sharon A."/>
            <person name="Idan Y."/>
            <person name="Oren-Young L."/>
            <person name="Sieber C.M."/>
            <person name="Novak O."/>
            <person name="Pencik A."/>
            <person name="Tarkowska D."/>
            <person name="Hromadova K."/>
            <person name="Freeman S."/>
            <person name="Maymon M."/>
            <person name="Elazar M."/>
            <person name="Youssef S.A."/>
            <person name="El-Shabrawy E.S.M."/>
            <person name="Shalaby A.B.A."/>
            <person name="Houterman P."/>
            <person name="Brock N.L."/>
            <person name="Burkhardt I."/>
            <person name="Tsavkelova E.A."/>
            <person name="Dickschat J.S."/>
            <person name="Galuszka P."/>
            <person name="Gueldener U."/>
            <person name="Tudzynski B."/>
        </authorList>
    </citation>
    <scope>NUCLEOTIDE SEQUENCE [LARGE SCALE GENOMIC DNA]</scope>
    <source>
        <strain evidence="9">ET1</strain>
    </source>
</reference>
<dbReference type="PROSITE" id="PS01130">
    <property type="entry name" value="SLC26A"/>
    <property type="match status" value="1"/>
</dbReference>
<evidence type="ECO:0000313" key="9">
    <source>
        <dbReference type="Proteomes" id="UP000183971"/>
    </source>
</evidence>
<dbReference type="PANTHER" id="PTHR11814">
    <property type="entry name" value="SULFATE TRANSPORTER"/>
    <property type="match status" value="1"/>
</dbReference>
<dbReference type="GO" id="GO:0008271">
    <property type="term" value="F:secondary active sulfate transmembrane transporter activity"/>
    <property type="evidence" value="ECO:0007669"/>
    <property type="project" value="InterPro"/>
</dbReference>
<feature type="compositionally biased region" description="Basic and acidic residues" evidence="5">
    <location>
        <begin position="674"/>
        <end position="685"/>
    </location>
</feature>
<dbReference type="Proteomes" id="UP000183971">
    <property type="component" value="Unassembled WGS sequence"/>
</dbReference>
<feature type="region of interest" description="Disordered" evidence="5">
    <location>
        <begin position="674"/>
        <end position="720"/>
    </location>
</feature>
<feature type="transmembrane region" description="Helical" evidence="6">
    <location>
        <begin position="166"/>
        <end position="188"/>
    </location>
</feature>
<feature type="transmembrane region" description="Helical" evidence="6">
    <location>
        <begin position="245"/>
        <end position="268"/>
    </location>
</feature>
<protein>
    <submittedName>
        <fullName evidence="8">Probable sulfate permease II</fullName>
    </submittedName>
</protein>
<accession>A0A1L7VBH1</accession>
<organism evidence="8 9">
    <name type="scientific">Fusarium proliferatum (strain ET1)</name>
    <name type="common">Orchid endophyte fungus</name>
    <dbReference type="NCBI Taxonomy" id="1227346"/>
    <lineage>
        <taxon>Eukaryota</taxon>
        <taxon>Fungi</taxon>
        <taxon>Dikarya</taxon>
        <taxon>Ascomycota</taxon>
        <taxon>Pezizomycotina</taxon>
        <taxon>Sordariomycetes</taxon>
        <taxon>Hypocreomycetidae</taxon>
        <taxon>Hypocreales</taxon>
        <taxon>Nectriaceae</taxon>
        <taxon>Fusarium</taxon>
        <taxon>Fusarium fujikuroi species complex</taxon>
    </lineage>
</organism>
<dbReference type="Gene3D" id="3.30.750.24">
    <property type="entry name" value="STAS domain"/>
    <property type="match status" value="1"/>
</dbReference>
<dbReference type="AlphaFoldDB" id="A0A1L7VBH1"/>
<feature type="transmembrane region" description="Helical" evidence="6">
    <location>
        <begin position="435"/>
        <end position="467"/>
    </location>
</feature>
<name>A0A1L7VBH1_FUSPR</name>
<evidence type="ECO:0000256" key="4">
    <source>
        <dbReference type="ARBA" id="ARBA00023136"/>
    </source>
</evidence>
<dbReference type="CDD" id="cd07042">
    <property type="entry name" value="STAS_SulP_like_sulfate_transporter"/>
    <property type="match status" value="1"/>
</dbReference>
<comment type="caution">
    <text evidence="8">The sequence shown here is derived from an EMBL/GenBank/DDBJ whole genome shotgun (WGS) entry which is preliminary data.</text>
</comment>
<feature type="domain" description="STAS" evidence="7">
    <location>
        <begin position="528"/>
        <end position="649"/>
    </location>
</feature>
<dbReference type="InterPro" id="IPR002645">
    <property type="entry name" value="STAS_dom"/>
</dbReference>
<keyword evidence="3 6" id="KW-1133">Transmembrane helix</keyword>
<dbReference type="RefSeq" id="XP_031078661.1">
    <property type="nucleotide sequence ID" value="XM_031228312.1"/>
</dbReference>
<dbReference type="InterPro" id="IPR018045">
    <property type="entry name" value="S04_transporter_CS"/>
</dbReference>
<evidence type="ECO:0000313" key="8">
    <source>
        <dbReference type="EMBL" id="CZR38068.1"/>
    </source>
</evidence>
<dbReference type="GO" id="GO:0016020">
    <property type="term" value="C:membrane"/>
    <property type="evidence" value="ECO:0007669"/>
    <property type="project" value="UniProtKB-SubCell"/>
</dbReference>
<comment type="subcellular location">
    <subcellularLocation>
        <location evidence="1">Membrane</location>
        <topology evidence="1">Multi-pass membrane protein</topology>
    </subcellularLocation>
</comment>
<keyword evidence="9" id="KW-1185">Reference proteome</keyword>
<dbReference type="PROSITE" id="PS50801">
    <property type="entry name" value="STAS"/>
    <property type="match status" value="1"/>
</dbReference>
<dbReference type="Pfam" id="PF00916">
    <property type="entry name" value="Sulfate_transp"/>
    <property type="match status" value="1"/>
</dbReference>
<evidence type="ECO:0000256" key="1">
    <source>
        <dbReference type="ARBA" id="ARBA00004141"/>
    </source>
</evidence>
<feature type="transmembrane region" description="Helical" evidence="6">
    <location>
        <begin position="134"/>
        <end position="154"/>
    </location>
</feature>
<keyword evidence="2 6" id="KW-0812">Transmembrane</keyword>
<evidence type="ECO:0000256" key="2">
    <source>
        <dbReference type="ARBA" id="ARBA00022692"/>
    </source>
</evidence>
<feature type="transmembrane region" description="Helical" evidence="6">
    <location>
        <begin position="379"/>
        <end position="401"/>
    </location>
</feature>
<dbReference type="InterPro" id="IPR001902">
    <property type="entry name" value="SLC26A/SulP_fam"/>
</dbReference>
<evidence type="ECO:0000256" key="6">
    <source>
        <dbReference type="SAM" id="Phobius"/>
    </source>
</evidence>
<dbReference type="InterPro" id="IPR036513">
    <property type="entry name" value="STAS_dom_sf"/>
</dbReference>
<feature type="transmembrane region" description="Helical" evidence="6">
    <location>
        <begin position="54"/>
        <end position="75"/>
    </location>
</feature>
<dbReference type="NCBIfam" id="TIGR00815">
    <property type="entry name" value="sulP"/>
    <property type="match status" value="1"/>
</dbReference>
<evidence type="ECO:0000256" key="5">
    <source>
        <dbReference type="SAM" id="MobiDB-lite"/>
    </source>
</evidence>
<feature type="transmembrane region" description="Helical" evidence="6">
    <location>
        <begin position="215"/>
        <end position="233"/>
    </location>
</feature>
<keyword evidence="4 6" id="KW-0472">Membrane</keyword>
<proteinExistence type="predicted"/>
<evidence type="ECO:0000256" key="3">
    <source>
        <dbReference type="ARBA" id="ARBA00022989"/>
    </source>
</evidence>
<feature type="transmembrane region" description="Helical" evidence="6">
    <location>
        <begin position="301"/>
        <end position="323"/>
    </location>
</feature>
<feature type="compositionally biased region" description="Low complexity" evidence="5">
    <location>
        <begin position="691"/>
        <end position="704"/>
    </location>
</feature>
<dbReference type="InterPro" id="IPR011547">
    <property type="entry name" value="SLC26A/SulP_dom"/>
</dbReference>
<sequence length="756" mass="83368">MKKTIDYYEVEPTVKEALAECVPNQHDSLRFAKSLFPCLNWLPRYNWRWLLGDSIAGLTVGLVVIPQAMAYALLATLPPDFGLYTSFAGAATYWLFGTSKDIVIGTTAVGSLLVGEVISHVHESRPDTYTSAEIAGTLSFMTGIILFALGLFRLGWLVEVIPYIPVSAFITAASISIMCTQLPVLLGIHGVNTREEPYKVFISTMKNLGGTKLDAAIGITCLVLLELAKFVFAKLEARQPARKKMWSIMSSLRLTFAMLLYTLVSFLVNRNLKEDESKFRIVGHINQGFVHAGLPDLKPDLIGVVLPQSPIIIIILIVEHIAIAKSFGKKHGYEVAPSQEIMAQGTANIIGPFLGGYSCTGSFGASAVLSKAGVKTPMAGLFSAFMLLLALYALTGVFYFIPRAALAGLIIHAVSNLVASPSTVMKYWRLSPFEFFIWMAGVIIALFTGLETGIYVTTGLSFLLLLVRIARTSGEFLGRVTVQQIDPSDDEQRLSATAREKALSRDIYLSLSRKDASNKDIPVESPHPGILIYHFPEGLNYLNQAMHFKTLTDYVYIYTKRATEEPECDKSEALWCDKPVVYKGDTERPVLRAIVIDCSTIHNIDITSVQGLVDVRNALDRWASPYSIQWHFGGLRNRWARRALTAVGFGQNATENGHIIGSWTSILPLARSFDEEHENRRRQSSTDDESIIGTQTSTESESSSPVAPAEKQGLRPVFPTDRPFFHADLDEAVTAALANAKRSECRFVTDTETEND</sequence>
<dbReference type="EMBL" id="FJOF01000003">
    <property type="protein sequence ID" value="CZR38068.1"/>
    <property type="molecule type" value="Genomic_DNA"/>
</dbReference>
<dbReference type="VEuPathDB" id="FungiDB:FPRO_06741"/>
<gene>
    <name evidence="8" type="ORF">FPRO_06741</name>
</gene>
<dbReference type="GeneID" id="42051620"/>
<evidence type="ECO:0000259" key="7">
    <source>
        <dbReference type="PROSITE" id="PS50801"/>
    </source>
</evidence>